<dbReference type="AlphaFoldDB" id="A0A7J5XWC1"/>
<feature type="compositionally biased region" description="Gly residues" evidence="1">
    <location>
        <begin position="80"/>
        <end position="99"/>
    </location>
</feature>
<dbReference type="Proteomes" id="UP000518266">
    <property type="component" value="Unassembled WGS sequence"/>
</dbReference>
<feature type="region of interest" description="Disordered" evidence="1">
    <location>
        <begin position="1"/>
        <end position="43"/>
    </location>
</feature>
<accession>A0A7J5XWC1</accession>
<proteinExistence type="predicted"/>
<keyword evidence="3" id="KW-1185">Reference proteome</keyword>
<reference evidence="2 3" key="1">
    <citation type="submission" date="2020-03" db="EMBL/GenBank/DDBJ databases">
        <title>Dissostichus mawsoni Genome sequencing and assembly.</title>
        <authorList>
            <person name="Park H."/>
        </authorList>
    </citation>
    <scope>NUCLEOTIDE SEQUENCE [LARGE SCALE GENOMIC DNA]</scope>
    <source>
        <strain evidence="2">DM0001</strain>
        <tissue evidence="2">Muscle</tissue>
    </source>
</reference>
<feature type="region of interest" description="Disordered" evidence="1">
    <location>
        <begin position="80"/>
        <end position="113"/>
    </location>
</feature>
<evidence type="ECO:0000313" key="3">
    <source>
        <dbReference type="Proteomes" id="UP000518266"/>
    </source>
</evidence>
<dbReference type="EMBL" id="JAAKFY010000020">
    <property type="protein sequence ID" value="KAF3841405.1"/>
    <property type="molecule type" value="Genomic_DNA"/>
</dbReference>
<evidence type="ECO:0000313" key="2">
    <source>
        <dbReference type="EMBL" id="KAF3841405.1"/>
    </source>
</evidence>
<gene>
    <name evidence="2" type="ORF">F7725_007267</name>
</gene>
<evidence type="ECO:0000256" key="1">
    <source>
        <dbReference type="SAM" id="MobiDB-lite"/>
    </source>
</evidence>
<sequence>MEDKKKGVRTGREGQRGRGLAEGAPHGGHCDGAEGPHGAGQLRVHGGQVGAAVQAGEVGGGAGVALGVGRRLAVAHGVGGGPLHAGGRGGQRVGQGGDGRAPDGHGRVSIAGARDQAGPCLGGGGAVGAGGVRPGSGVLTSCSGEAFFLGAEAWTGHCSAAAAGGTWHGGS</sequence>
<feature type="compositionally biased region" description="Basic and acidic residues" evidence="1">
    <location>
        <begin position="1"/>
        <end position="16"/>
    </location>
</feature>
<comment type="caution">
    <text evidence="2">The sequence shown here is derived from an EMBL/GenBank/DDBJ whole genome shotgun (WGS) entry which is preliminary data.</text>
</comment>
<name>A0A7J5XWC1_DISMA</name>
<organism evidence="2 3">
    <name type="scientific">Dissostichus mawsoni</name>
    <name type="common">Antarctic cod</name>
    <dbReference type="NCBI Taxonomy" id="36200"/>
    <lineage>
        <taxon>Eukaryota</taxon>
        <taxon>Metazoa</taxon>
        <taxon>Chordata</taxon>
        <taxon>Craniata</taxon>
        <taxon>Vertebrata</taxon>
        <taxon>Euteleostomi</taxon>
        <taxon>Actinopterygii</taxon>
        <taxon>Neopterygii</taxon>
        <taxon>Teleostei</taxon>
        <taxon>Neoteleostei</taxon>
        <taxon>Acanthomorphata</taxon>
        <taxon>Eupercaria</taxon>
        <taxon>Perciformes</taxon>
        <taxon>Notothenioidei</taxon>
        <taxon>Nototheniidae</taxon>
        <taxon>Dissostichus</taxon>
    </lineage>
</organism>
<protein>
    <submittedName>
        <fullName evidence="2">Uncharacterized protein</fullName>
    </submittedName>
</protein>